<keyword evidence="3" id="KW-1185">Reference proteome</keyword>
<dbReference type="EMBL" id="LGRX02015168">
    <property type="protein sequence ID" value="KAK3263674.1"/>
    <property type="molecule type" value="Genomic_DNA"/>
</dbReference>
<sequence>MTAAVGDNATDKADVVDKYDISEHTEYLPLVPDPAGGDSSCGDDIGSSLVVAVGGMQQWIIRHEQGTVIATVQPL</sequence>
<evidence type="ECO:0000313" key="1">
    <source>
        <dbReference type="EMBL" id="KAK3263674.1"/>
    </source>
</evidence>
<protein>
    <submittedName>
        <fullName evidence="2">Uncharacterized protein</fullName>
    </submittedName>
</protein>
<dbReference type="Proteomes" id="UP001190700">
    <property type="component" value="Unassembled WGS sequence"/>
</dbReference>
<accession>A0AAE0KX39</accession>
<name>A0AAE0KX39_9CHLO</name>
<reference evidence="2 3" key="1">
    <citation type="journal article" date="2015" name="Genome Biol. Evol.">
        <title>Comparative Genomics of a Bacterivorous Green Alga Reveals Evolutionary Causalities and Consequences of Phago-Mixotrophic Mode of Nutrition.</title>
        <authorList>
            <person name="Burns J.A."/>
            <person name="Paasch A."/>
            <person name="Narechania A."/>
            <person name="Kim E."/>
        </authorList>
    </citation>
    <scope>NUCLEOTIDE SEQUENCE [LARGE SCALE GENOMIC DNA]</scope>
    <source>
        <strain evidence="2">PLY_AMNH</strain>
    </source>
</reference>
<reference evidence="2" key="2">
    <citation type="submission" date="2023-06" db="EMBL/GenBank/DDBJ databases">
        <title>Long-read-based genome assembly of the green algal bacterivore Cymbomonas tetramitiformis.</title>
        <authorList>
            <person name="Gyaltshen Y."/>
            <person name="Rozenberg A."/>
            <person name="Paasch A."/>
            <person name="Burns J.A."/>
            <person name="Warring S."/>
            <person name="Larson R."/>
            <person name="Maurer-Alcala X."/>
            <person name="Dacks J."/>
            <person name="Kim E."/>
        </authorList>
    </citation>
    <scope>NUCLEOTIDE SEQUENCE</scope>
    <source>
        <strain evidence="2">PLY_AMNH</strain>
    </source>
</reference>
<dbReference type="EMBL" id="LGRX02015168">
    <property type="protein sequence ID" value="KAK3263675.1"/>
    <property type="molecule type" value="Genomic_DNA"/>
</dbReference>
<gene>
    <name evidence="1" type="ORF">CYMTET_27534</name>
    <name evidence="2" type="ORF">CYMTET_27535</name>
</gene>
<dbReference type="AlphaFoldDB" id="A0AAE0KX39"/>
<proteinExistence type="predicted"/>
<evidence type="ECO:0000313" key="2">
    <source>
        <dbReference type="EMBL" id="KAK3263675.1"/>
    </source>
</evidence>
<comment type="caution">
    <text evidence="2">The sequence shown here is derived from an EMBL/GenBank/DDBJ whole genome shotgun (WGS) entry which is preliminary data.</text>
</comment>
<organism evidence="2 3">
    <name type="scientific">Cymbomonas tetramitiformis</name>
    <dbReference type="NCBI Taxonomy" id="36881"/>
    <lineage>
        <taxon>Eukaryota</taxon>
        <taxon>Viridiplantae</taxon>
        <taxon>Chlorophyta</taxon>
        <taxon>Pyramimonadophyceae</taxon>
        <taxon>Pyramimonadales</taxon>
        <taxon>Pyramimonadaceae</taxon>
        <taxon>Cymbomonas</taxon>
    </lineage>
</organism>
<evidence type="ECO:0000313" key="3">
    <source>
        <dbReference type="Proteomes" id="UP001190700"/>
    </source>
</evidence>